<dbReference type="GO" id="GO:0071028">
    <property type="term" value="P:nuclear mRNA surveillance"/>
    <property type="evidence" value="ECO:0007669"/>
    <property type="project" value="TreeGrafter"/>
</dbReference>
<evidence type="ECO:0000256" key="10">
    <source>
        <dbReference type="ARBA" id="ARBA00077933"/>
    </source>
</evidence>
<dbReference type="InterPro" id="IPR036345">
    <property type="entry name" value="ExoRNase_PH_dom2_sf"/>
</dbReference>
<dbReference type="PANTHER" id="PTHR11097:SF14">
    <property type="entry name" value="EXOSOME COMPLEX COMPONENT RRP45"/>
    <property type="match status" value="1"/>
</dbReference>
<dbReference type="InterPro" id="IPR027408">
    <property type="entry name" value="PNPase/RNase_PH_dom_sf"/>
</dbReference>
<gene>
    <name evidence="13" type="ORF">YALI1_B11519g</name>
</gene>
<feature type="domain" description="Exoribonuclease phosphorolytic" evidence="12">
    <location>
        <begin position="185"/>
        <end position="261"/>
    </location>
</feature>
<dbReference type="GO" id="GO:0071038">
    <property type="term" value="P:TRAMP-dependent tRNA surveillance pathway"/>
    <property type="evidence" value="ECO:0007669"/>
    <property type="project" value="TreeGrafter"/>
</dbReference>
<dbReference type="Pfam" id="PF03725">
    <property type="entry name" value="RNase_PH_C"/>
    <property type="match status" value="1"/>
</dbReference>
<dbReference type="GeneID" id="2907382"/>
<protein>
    <recommendedName>
        <fullName evidence="4">Exosome complex component RRP45</fullName>
    </recommendedName>
    <alternativeName>
        <fullName evidence="10">Ribosomal RNA-processing protein 45</fullName>
    </alternativeName>
</protein>
<evidence type="ECO:0000256" key="3">
    <source>
        <dbReference type="ARBA" id="ARBA00006678"/>
    </source>
</evidence>
<dbReference type="PANTHER" id="PTHR11097">
    <property type="entry name" value="EXOSOME COMPLEX EXONUCLEASE RIBOSOMAL RNA PROCESSING PROTEIN"/>
    <property type="match status" value="1"/>
</dbReference>
<evidence type="ECO:0000259" key="11">
    <source>
        <dbReference type="Pfam" id="PF01138"/>
    </source>
</evidence>
<evidence type="ECO:0000256" key="1">
    <source>
        <dbReference type="ARBA" id="ARBA00004496"/>
    </source>
</evidence>
<evidence type="ECO:0000256" key="4">
    <source>
        <dbReference type="ARBA" id="ARBA00019572"/>
    </source>
</evidence>
<feature type="domain" description="Exoribonuclease phosphorolytic" evidence="11">
    <location>
        <begin position="27"/>
        <end position="159"/>
    </location>
</feature>
<dbReference type="Proteomes" id="UP000182444">
    <property type="component" value="Chromosome 1B"/>
</dbReference>
<dbReference type="FunFam" id="3.30.230.70:FF:000005">
    <property type="entry name" value="Exosome complex component RRP45"/>
    <property type="match status" value="1"/>
</dbReference>
<dbReference type="GO" id="GO:0034476">
    <property type="term" value="P:U5 snRNA 3'-end processing"/>
    <property type="evidence" value="ECO:0007669"/>
    <property type="project" value="TreeGrafter"/>
</dbReference>
<keyword evidence="7" id="KW-0271">Exosome</keyword>
<dbReference type="VEuPathDB" id="FungiDB:YALI0_B08514g"/>
<dbReference type="GO" id="GO:0000177">
    <property type="term" value="C:cytoplasmic exosome (RNase complex)"/>
    <property type="evidence" value="ECO:0007669"/>
    <property type="project" value="TreeGrafter"/>
</dbReference>
<dbReference type="InterPro" id="IPR015847">
    <property type="entry name" value="ExoRNase_PH_dom2"/>
</dbReference>
<dbReference type="KEGG" id="yli:2907382"/>
<dbReference type="InterPro" id="IPR020568">
    <property type="entry name" value="Ribosomal_Su5_D2-typ_SF"/>
</dbReference>
<dbReference type="SUPFAM" id="SSF54211">
    <property type="entry name" value="Ribosomal protein S5 domain 2-like"/>
    <property type="match status" value="1"/>
</dbReference>
<evidence type="ECO:0000259" key="12">
    <source>
        <dbReference type="Pfam" id="PF03725"/>
    </source>
</evidence>
<dbReference type="RefSeq" id="XP_500645.3">
    <property type="nucleotide sequence ID" value="XM_500645.3"/>
</dbReference>
<dbReference type="GO" id="GO:0000176">
    <property type="term" value="C:nuclear exosome (RNase complex)"/>
    <property type="evidence" value="ECO:0007669"/>
    <property type="project" value="UniProtKB-ARBA"/>
</dbReference>
<dbReference type="GO" id="GO:0034475">
    <property type="term" value="P:U4 snRNA 3'-end processing"/>
    <property type="evidence" value="ECO:0007669"/>
    <property type="project" value="TreeGrafter"/>
</dbReference>
<dbReference type="GO" id="GO:0005730">
    <property type="term" value="C:nucleolus"/>
    <property type="evidence" value="ECO:0007669"/>
    <property type="project" value="UniProtKB-SubCell"/>
</dbReference>
<sequence length="299" mass="33626">MISINDRKFLTEALKVSKRLDGRSMEEQRPMEVTFGSQFGHVELTMGKTKVVVRISAEITKPNERRPFEGIFVVHTDIGSMASPIFENNHQSEQEIMISQVVEKAVRRSGALDLESLCIVAGKKCWEIRADVHYLDFDGGLVDATCAAVMAGLYHFKKPDVDVDGGAVTVCDMEERHPVALSVLHLPVSVTYGLFELKNDETNEVEKVECVLDCTAIERQVQNAEITITINKNRDICQISKPSGVSIEGYRIVELCEKAFQEALKVTEMIDKALKEDEEMRNKGNWKALLSAENDRYEK</sequence>
<dbReference type="SUPFAM" id="SSF55666">
    <property type="entry name" value="Ribonuclease PH domain 2-like"/>
    <property type="match status" value="1"/>
</dbReference>
<comment type="similarity">
    <text evidence="3">Belongs to the RNase PH family.</text>
</comment>
<evidence type="ECO:0000313" key="14">
    <source>
        <dbReference type="Proteomes" id="UP000182444"/>
    </source>
</evidence>
<dbReference type="eggNOG" id="KOG1614">
    <property type="taxonomic scope" value="Eukaryota"/>
</dbReference>
<accession>A0A1D8N703</accession>
<dbReference type="InterPro" id="IPR033100">
    <property type="entry name" value="Rrp45"/>
</dbReference>
<dbReference type="EMBL" id="CP017554">
    <property type="protein sequence ID" value="AOW01417.1"/>
    <property type="molecule type" value="Genomic_DNA"/>
</dbReference>
<dbReference type="GO" id="GO:0034473">
    <property type="term" value="P:U1 snRNA 3'-end processing"/>
    <property type="evidence" value="ECO:0007669"/>
    <property type="project" value="TreeGrafter"/>
</dbReference>
<keyword evidence="6" id="KW-0698">rRNA processing</keyword>
<keyword evidence="5" id="KW-0963">Cytoplasm</keyword>
<evidence type="ECO:0000256" key="2">
    <source>
        <dbReference type="ARBA" id="ARBA00004604"/>
    </source>
</evidence>
<proteinExistence type="inferred from homology"/>
<evidence type="ECO:0000256" key="6">
    <source>
        <dbReference type="ARBA" id="ARBA00022552"/>
    </source>
</evidence>
<evidence type="ECO:0000256" key="9">
    <source>
        <dbReference type="ARBA" id="ARBA00023242"/>
    </source>
</evidence>
<dbReference type="GO" id="GO:0035925">
    <property type="term" value="F:mRNA 3'-UTR AU-rich region binding"/>
    <property type="evidence" value="ECO:0007669"/>
    <property type="project" value="TreeGrafter"/>
</dbReference>
<keyword evidence="8" id="KW-0694">RNA-binding</keyword>
<evidence type="ECO:0000256" key="8">
    <source>
        <dbReference type="ARBA" id="ARBA00022884"/>
    </source>
</evidence>
<dbReference type="VEuPathDB" id="FungiDB:YALI1_B11519g"/>
<dbReference type="InterPro" id="IPR050590">
    <property type="entry name" value="Exosome_comp_Rrp42_subfam"/>
</dbReference>
<dbReference type="GO" id="GO:0000467">
    <property type="term" value="P:exonucleolytic trimming to generate mature 3'-end of 5.8S rRNA from tricistronic rRNA transcript (SSU-rRNA, 5.8S rRNA, LSU-rRNA)"/>
    <property type="evidence" value="ECO:0007669"/>
    <property type="project" value="TreeGrafter"/>
</dbReference>
<evidence type="ECO:0000256" key="7">
    <source>
        <dbReference type="ARBA" id="ARBA00022835"/>
    </source>
</evidence>
<reference evidence="13 14" key="1">
    <citation type="journal article" date="2016" name="PLoS ONE">
        <title>Sequence Assembly of Yarrowia lipolytica Strain W29/CLIB89 Shows Transposable Element Diversity.</title>
        <authorList>
            <person name="Magnan C."/>
            <person name="Yu J."/>
            <person name="Chang I."/>
            <person name="Jahn E."/>
            <person name="Kanomata Y."/>
            <person name="Wu J."/>
            <person name="Zeller M."/>
            <person name="Oakes M."/>
            <person name="Baldi P."/>
            <person name="Sandmeyer S."/>
        </authorList>
    </citation>
    <scope>NUCLEOTIDE SEQUENCE [LARGE SCALE GENOMIC DNA]</scope>
    <source>
        <strain evidence="14">CLIB89(W29)</strain>
    </source>
</reference>
<dbReference type="OMA" id="GPQFENG"/>
<evidence type="ECO:0000256" key="5">
    <source>
        <dbReference type="ARBA" id="ARBA00022490"/>
    </source>
</evidence>
<dbReference type="InterPro" id="IPR001247">
    <property type="entry name" value="ExoRNase_PH_dom1"/>
</dbReference>
<name>A0A1D8N703_YARLL</name>
<evidence type="ECO:0000313" key="13">
    <source>
        <dbReference type="EMBL" id="AOW01417.1"/>
    </source>
</evidence>
<dbReference type="GO" id="GO:0016075">
    <property type="term" value="P:rRNA catabolic process"/>
    <property type="evidence" value="ECO:0007669"/>
    <property type="project" value="TreeGrafter"/>
</dbReference>
<comment type="subcellular location">
    <subcellularLocation>
        <location evidence="1">Cytoplasm</location>
    </subcellularLocation>
    <subcellularLocation>
        <location evidence="2">Nucleus</location>
        <location evidence="2">Nucleolus</location>
    </subcellularLocation>
</comment>
<organism evidence="13 14">
    <name type="scientific">Yarrowia lipolytica</name>
    <name type="common">Candida lipolytica</name>
    <dbReference type="NCBI Taxonomy" id="4952"/>
    <lineage>
        <taxon>Eukaryota</taxon>
        <taxon>Fungi</taxon>
        <taxon>Dikarya</taxon>
        <taxon>Ascomycota</taxon>
        <taxon>Saccharomycotina</taxon>
        <taxon>Dipodascomycetes</taxon>
        <taxon>Dipodascales</taxon>
        <taxon>Dipodascales incertae sedis</taxon>
        <taxon>Yarrowia</taxon>
    </lineage>
</organism>
<dbReference type="Gene3D" id="3.30.230.70">
    <property type="entry name" value="GHMP Kinase, N-terminal domain"/>
    <property type="match status" value="1"/>
</dbReference>
<dbReference type="AlphaFoldDB" id="A0A1D8N703"/>
<dbReference type="CDD" id="cd11368">
    <property type="entry name" value="RNase_PH_RRP45"/>
    <property type="match status" value="1"/>
</dbReference>
<dbReference type="GO" id="GO:0071035">
    <property type="term" value="P:nuclear polyadenylation-dependent rRNA catabolic process"/>
    <property type="evidence" value="ECO:0007669"/>
    <property type="project" value="TreeGrafter"/>
</dbReference>
<dbReference type="Pfam" id="PF01138">
    <property type="entry name" value="RNase_PH"/>
    <property type="match status" value="1"/>
</dbReference>
<keyword evidence="9" id="KW-0539">Nucleus</keyword>